<dbReference type="GO" id="GO:0043005">
    <property type="term" value="C:neuron projection"/>
    <property type="evidence" value="ECO:0007669"/>
    <property type="project" value="TreeGrafter"/>
</dbReference>
<keyword evidence="3" id="KW-1015">Disulfide bond</keyword>
<evidence type="ECO:0000259" key="5">
    <source>
        <dbReference type="PROSITE" id="PS50835"/>
    </source>
</evidence>
<name>A0A9D4F8M4_DREPO</name>
<dbReference type="CDD" id="cd00096">
    <property type="entry name" value="Ig"/>
    <property type="match status" value="1"/>
</dbReference>
<feature type="domain" description="Ig-like" evidence="5">
    <location>
        <begin position="118"/>
        <end position="202"/>
    </location>
</feature>
<organism evidence="6 7">
    <name type="scientific">Dreissena polymorpha</name>
    <name type="common">Zebra mussel</name>
    <name type="synonym">Mytilus polymorpha</name>
    <dbReference type="NCBI Taxonomy" id="45954"/>
    <lineage>
        <taxon>Eukaryota</taxon>
        <taxon>Metazoa</taxon>
        <taxon>Spiralia</taxon>
        <taxon>Lophotrochozoa</taxon>
        <taxon>Mollusca</taxon>
        <taxon>Bivalvia</taxon>
        <taxon>Autobranchia</taxon>
        <taxon>Heteroconchia</taxon>
        <taxon>Euheterodonta</taxon>
        <taxon>Imparidentia</taxon>
        <taxon>Neoheterodontei</taxon>
        <taxon>Myida</taxon>
        <taxon>Dreissenoidea</taxon>
        <taxon>Dreissenidae</taxon>
        <taxon>Dreissena</taxon>
    </lineage>
</organism>
<dbReference type="Gene3D" id="2.60.40.10">
    <property type="entry name" value="Immunoglobulins"/>
    <property type="match status" value="3"/>
</dbReference>
<dbReference type="SMART" id="SM00409">
    <property type="entry name" value="IG"/>
    <property type="match status" value="3"/>
</dbReference>
<sequence>MFNKAGIQATVYVYIIMMIAGVQTGKLQILRGQSASMACFFREWDKTTLIRWRSKEGILTSGKKVYKHENNIEVQKPTEYDWTLVIKKADDGLAGNYTCETENGTVIAQYTLEIIYPPRIIQDRSSATRVVFEEGSTPNLTCHFSGVPTPTVCWYRGLRDALDTGITGEILRLPGVTRYASDSYICEGKNSVGSVNHTIDLQVNFPVEVDVMEKVIQVQAGAVVSLVCAVEGQPIRELYWKNPQDKKILTGWQFDVTDERDGEFPSVIFITATSRVDLSENDFGDYTCVGVGVSNSASKVTRLEKYESASDVINYN</sequence>
<evidence type="ECO:0000313" key="6">
    <source>
        <dbReference type="EMBL" id="KAH3794305.1"/>
    </source>
</evidence>
<dbReference type="InterPro" id="IPR003599">
    <property type="entry name" value="Ig_sub"/>
</dbReference>
<keyword evidence="1" id="KW-0732">Signal</keyword>
<dbReference type="Pfam" id="PF00047">
    <property type="entry name" value="ig"/>
    <property type="match status" value="1"/>
</dbReference>
<evidence type="ECO:0000313" key="7">
    <source>
        <dbReference type="Proteomes" id="UP000828390"/>
    </source>
</evidence>
<reference evidence="6" key="1">
    <citation type="journal article" date="2019" name="bioRxiv">
        <title>The Genome of the Zebra Mussel, Dreissena polymorpha: A Resource for Invasive Species Research.</title>
        <authorList>
            <person name="McCartney M.A."/>
            <person name="Auch B."/>
            <person name="Kono T."/>
            <person name="Mallez S."/>
            <person name="Zhang Y."/>
            <person name="Obille A."/>
            <person name="Becker A."/>
            <person name="Abrahante J.E."/>
            <person name="Garbe J."/>
            <person name="Badalamenti J.P."/>
            <person name="Herman A."/>
            <person name="Mangelson H."/>
            <person name="Liachko I."/>
            <person name="Sullivan S."/>
            <person name="Sone E.D."/>
            <person name="Koren S."/>
            <person name="Silverstein K.A.T."/>
            <person name="Beckman K.B."/>
            <person name="Gohl D.M."/>
        </authorList>
    </citation>
    <scope>NUCLEOTIDE SEQUENCE</scope>
    <source>
        <strain evidence="6">Duluth1</strain>
        <tissue evidence="6">Whole animal</tissue>
    </source>
</reference>
<feature type="domain" description="Ig-like" evidence="5">
    <location>
        <begin position="32"/>
        <end position="113"/>
    </location>
</feature>
<dbReference type="PROSITE" id="PS50835">
    <property type="entry name" value="IG_LIKE"/>
    <property type="match status" value="3"/>
</dbReference>
<dbReference type="EMBL" id="JAIWYP010000007">
    <property type="protein sequence ID" value="KAH3794305.1"/>
    <property type="molecule type" value="Genomic_DNA"/>
</dbReference>
<proteinExistence type="predicted"/>
<reference evidence="6" key="2">
    <citation type="submission" date="2020-11" db="EMBL/GenBank/DDBJ databases">
        <authorList>
            <person name="McCartney M.A."/>
            <person name="Auch B."/>
            <person name="Kono T."/>
            <person name="Mallez S."/>
            <person name="Becker A."/>
            <person name="Gohl D.M."/>
            <person name="Silverstein K.A.T."/>
            <person name="Koren S."/>
            <person name="Bechman K.B."/>
            <person name="Herman A."/>
            <person name="Abrahante J.E."/>
            <person name="Garbe J."/>
        </authorList>
    </citation>
    <scope>NUCLEOTIDE SEQUENCE</scope>
    <source>
        <strain evidence="6">Duluth1</strain>
        <tissue evidence="6">Whole animal</tissue>
    </source>
</reference>
<evidence type="ECO:0000256" key="2">
    <source>
        <dbReference type="ARBA" id="ARBA00022737"/>
    </source>
</evidence>
<accession>A0A9D4F8M4</accession>
<evidence type="ECO:0000256" key="3">
    <source>
        <dbReference type="ARBA" id="ARBA00023157"/>
    </source>
</evidence>
<dbReference type="PANTHER" id="PTHR12231:SF253">
    <property type="entry name" value="DPR-INTERACTING PROTEIN ETA, ISOFORM B-RELATED"/>
    <property type="match status" value="1"/>
</dbReference>
<dbReference type="InterPro" id="IPR036179">
    <property type="entry name" value="Ig-like_dom_sf"/>
</dbReference>
<evidence type="ECO:0000256" key="1">
    <source>
        <dbReference type="ARBA" id="ARBA00022729"/>
    </source>
</evidence>
<dbReference type="InterPro" id="IPR013783">
    <property type="entry name" value="Ig-like_fold"/>
</dbReference>
<dbReference type="Pfam" id="PF13927">
    <property type="entry name" value="Ig_3"/>
    <property type="match status" value="1"/>
</dbReference>
<dbReference type="InterPro" id="IPR051170">
    <property type="entry name" value="Neural/epithelial_adhesion"/>
</dbReference>
<dbReference type="InterPro" id="IPR013151">
    <property type="entry name" value="Immunoglobulin_dom"/>
</dbReference>
<protein>
    <recommendedName>
        <fullName evidence="5">Ig-like domain-containing protein</fullName>
    </recommendedName>
</protein>
<dbReference type="SUPFAM" id="SSF48726">
    <property type="entry name" value="Immunoglobulin"/>
    <property type="match status" value="3"/>
</dbReference>
<dbReference type="InterPro" id="IPR003598">
    <property type="entry name" value="Ig_sub2"/>
</dbReference>
<gene>
    <name evidence="6" type="ORF">DPMN_147836</name>
</gene>
<dbReference type="PANTHER" id="PTHR12231">
    <property type="entry name" value="CTX-RELATED TYPE I TRANSMEMBRANE PROTEIN"/>
    <property type="match status" value="1"/>
</dbReference>
<keyword evidence="7" id="KW-1185">Reference proteome</keyword>
<keyword evidence="2" id="KW-0677">Repeat</keyword>
<feature type="domain" description="Ig-like" evidence="5">
    <location>
        <begin position="206"/>
        <end position="301"/>
    </location>
</feature>
<dbReference type="AlphaFoldDB" id="A0A9D4F8M4"/>
<keyword evidence="4" id="KW-0393">Immunoglobulin domain</keyword>
<comment type="caution">
    <text evidence="6">The sequence shown here is derived from an EMBL/GenBank/DDBJ whole genome shotgun (WGS) entry which is preliminary data.</text>
</comment>
<dbReference type="InterPro" id="IPR007110">
    <property type="entry name" value="Ig-like_dom"/>
</dbReference>
<evidence type="ECO:0000256" key="4">
    <source>
        <dbReference type="ARBA" id="ARBA00023319"/>
    </source>
</evidence>
<dbReference type="SMART" id="SM00408">
    <property type="entry name" value="IGc2"/>
    <property type="match status" value="3"/>
</dbReference>
<dbReference type="Proteomes" id="UP000828390">
    <property type="component" value="Unassembled WGS sequence"/>
</dbReference>